<dbReference type="PANTHER" id="PTHR43791:SF52">
    <property type="entry name" value="TRANSPORTER, PUTATIVE (AFU_ORTHOLOGUE AFUA_1G11820)-RELATED"/>
    <property type="match status" value="1"/>
</dbReference>
<keyword evidence="8" id="KW-1185">Reference proteome</keyword>
<accession>A0ABR4P545</accession>
<keyword evidence="3 6" id="KW-0812">Transmembrane</keyword>
<evidence type="ECO:0000256" key="1">
    <source>
        <dbReference type="ARBA" id="ARBA00004141"/>
    </source>
</evidence>
<proteinExistence type="predicted"/>
<evidence type="ECO:0000256" key="2">
    <source>
        <dbReference type="ARBA" id="ARBA00022448"/>
    </source>
</evidence>
<keyword evidence="2" id="KW-0813">Transport</keyword>
<dbReference type="SUPFAM" id="SSF103473">
    <property type="entry name" value="MFS general substrate transporter"/>
    <property type="match status" value="1"/>
</dbReference>
<feature type="transmembrane region" description="Helical" evidence="6">
    <location>
        <begin position="128"/>
        <end position="146"/>
    </location>
</feature>
<sequence>MRDLSTFKPSIHPEKIQQVNDGFVPEDGLSENPCPAEHARQFRENTELERRITLKCDLKLLPPLMVLFIITFIDRTNIANAKIEGMITELRMKNTDYNTALWILNIPYICLALPSNMLMKKGFVKPSVYLSGQMFCWSLCTIGLGLTRSFKGILICRFLMGCFEAGFVPGKSSLLIRSRVSSVGLNKYQGVRTSLVGITEEGTSRFDMLCFSALLSWQAALEV</sequence>
<keyword evidence="5 6" id="KW-0472">Membrane</keyword>
<gene>
    <name evidence="7" type="ORF">PVAG01_10144</name>
</gene>
<evidence type="ECO:0000313" key="7">
    <source>
        <dbReference type="EMBL" id="KAL3418428.1"/>
    </source>
</evidence>
<reference evidence="7 8" key="1">
    <citation type="submission" date="2024-06" db="EMBL/GenBank/DDBJ databases">
        <title>Complete genome of Phlyctema vagabunda strain 19-DSS-EL-015.</title>
        <authorList>
            <person name="Fiorenzani C."/>
        </authorList>
    </citation>
    <scope>NUCLEOTIDE SEQUENCE [LARGE SCALE GENOMIC DNA]</scope>
    <source>
        <strain evidence="7 8">19-DSS-EL-015</strain>
    </source>
</reference>
<keyword evidence="4 6" id="KW-1133">Transmembrane helix</keyword>
<dbReference type="Gene3D" id="1.20.1250.20">
    <property type="entry name" value="MFS general substrate transporter like domains"/>
    <property type="match status" value="1"/>
</dbReference>
<protein>
    <submittedName>
        <fullName evidence="7">Major facilitator superfamily transporter</fullName>
    </submittedName>
</protein>
<name>A0ABR4P545_9HELO</name>
<dbReference type="Proteomes" id="UP001629113">
    <property type="component" value="Unassembled WGS sequence"/>
</dbReference>
<evidence type="ECO:0000256" key="4">
    <source>
        <dbReference type="ARBA" id="ARBA00022989"/>
    </source>
</evidence>
<organism evidence="7 8">
    <name type="scientific">Phlyctema vagabunda</name>
    <dbReference type="NCBI Taxonomy" id="108571"/>
    <lineage>
        <taxon>Eukaryota</taxon>
        <taxon>Fungi</taxon>
        <taxon>Dikarya</taxon>
        <taxon>Ascomycota</taxon>
        <taxon>Pezizomycotina</taxon>
        <taxon>Leotiomycetes</taxon>
        <taxon>Helotiales</taxon>
        <taxon>Dermateaceae</taxon>
        <taxon>Phlyctema</taxon>
    </lineage>
</organism>
<dbReference type="PANTHER" id="PTHR43791">
    <property type="entry name" value="PERMEASE-RELATED"/>
    <property type="match status" value="1"/>
</dbReference>
<evidence type="ECO:0000256" key="3">
    <source>
        <dbReference type="ARBA" id="ARBA00022692"/>
    </source>
</evidence>
<dbReference type="EMBL" id="JBFCZG010000009">
    <property type="protein sequence ID" value="KAL3418428.1"/>
    <property type="molecule type" value="Genomic_DNA"/>
</dbReference>
<evidence type="ECO:0000256" key="5">
    <source>
        <dbReference type="ARBA" id="ARBA00023136"/>
    </source>
</evidence>
<comment type="caution">
    <text evidence="7">The sequence shown here is derived from an EMBL/GenBank/DDBJ whole genome shotgun (WGS) entry which is preliminary data.</text>
</comment>
<feature type="transmembrane region" description="Helical" evidence="6">
    <location>
        <begin position="99"/>
        <end position="116"/>
    </location>
</feature>
<dbReference type="InterPro" id="IPR036259">
    <property type="entry name" value="MFS_trans_sf"/>
</dbReference>
<evidence type="ECO:0000256" key="6">
    <source>
        <dbReference type="SAM" id="Phobius"/>
    </source>
</evidence>
<comment type="subcellular location">
    <subcellularLocation>
        <location evidence="1">Membrane</location>
        <topology evidence="1">Multi-pass membrane protein</topology>
    </subcellularLocation>
</comment>
<evidence type="ECO:0000313" key="8">
    <source>
        <dbReference type="Proteomes" id="UP001629113"/>
    </source>
</evidence>